<evidence type="ECO:0000256" key="5">
    <source>
        <dbReference type="SAM" id="Phobius"/>
    </source>
</evidence>
<feature type="transmembrane region" description="Helical" evidence="5">
    <location>
        <begin position="6"/>
        <end position="27"/>
    </location>
</feature>
<evidence type="ECO:0000256" key="2">
    <source>
        <dbReference type="ARBA" id="ARBA00022692"/>
    </source>
</evidence>
<evidence type="ECO:0000256" key="3">
    <source>
        <dbReference type="ARBA" id="ARBA00022989"/>
    </source>
</evidence>
<keyword evidence="2 5" id="KW-0812">Transmembrane</keyword>
<dbReference type="InterPro" id="IPR032808">
    <property type="entry name" value="DoxX"/>
</dbReference>
<name>A0A521CF38_9BACT</name>
<feature type="transmembrane region" description="Helical" evidence="5">
    <location>
        <begin position="71"/>
        <end position="89"/>
    </location>
</feature>
<dbReference type="PIRSF" id="PIRSF030066">
    <property type="entry name" value="UCP030066"/>
    <property type="match status" value="1"/>
</dbReference>
<dbReference type="AlphaFoldDB" id="A0A521CF38"/>
<dbReference type="EMBL" id="FXTP01000005">
    <property type="protein sequence ID" value="SMO58038.1"/>
    <property type="molecule type" value="Genomic_DNA"/>
</dbReference>
<gene>
    <name evidence="6" type="ORF">SAMN06265219_10596</name>
</gene>
<evidence type="ECO:0000313" key="6">
    <source>
        <dbReference type="EMBL" id="SMO58038.1"/>
    </source>
</evidence>
<evidence type="ECO:0000313" key="7">
    <source>
        <dbReference type="Proteomes" id="UP000317557"/>
    </source>
</evidence>
<protein>
    <submittedName>
        <fullName evidence="6">DoxX-like family protein</fullName>
    </submittedName>
</protein>
<dbReference type="InterPro" id="IPR016944">
    <property type="entry name" value="UCP030066"/>
</dbReference>
<sequence>MKKLKITYWISTLLFSAMMLFSATMYFTSPEMAQTFQHLGFPDYFRVELGIAKYLGVLMLLTPFYGRLKEWVYAGFSINMISGSIAHAAQSDPASAVITPLVMLAILGLSYYTFHKLNDDLQPEVVKNIVQTAS</sequence>
<keyword evidence="3 5" id="KW-1133">Transmembrane helix</keyword>
<keyword evidence="4 5" id="KW-0472">Membrane</keyword>
<dbReference type="OrthoDB" id="7960583at2"/>
<dbReference type="GO" id="GO:0016020">
    <property type="term" value="C:membrane"/>
    <property type="evidence" value="ECO:0007669"/>
    <property type="project" value="UniProtKB-SubCell"/>
</dbReference>
<dbReference type="Pfam" id="PF13564">
    <property type="entry name" value="DoxX_2"/>
    <property type="match status" value="1"/>
</dbReference>
<evidence type="ECO:0000256" key="1">
    <source>
        <dbReference type="ARBA" id="ARBA00004141"/>
    </source>
</evidence>
<proteinExistence type="predicted"/>
<organism evidence="6 7">
    <name type="scientific">Gracilimonas mengyeensis</name>
    <dbReference type="NCBI Taxonomy" id="1302730"/>
    <lineage>
        <taxon>Bacteria</taxon>
        <taxon>Pseudomonadati</taxon>
        <taxon>Balneolota</taxon>
        <taxon>Balneolia</taxon>
        <taxon>Balneolales</taxon>
        <taxon>Balneolaceae</taxon>
        <taxon>Gracilimonas</taxon>
    </lineage>
</organism>
<evidence type="ECO:0000256" key="4">
    <source>
        <dbReference type="ARBA" id="ARBA00023136"/>
    </source>
</evidence>
<dbReference type="Proteomes" id="UP000317557">
    <property type="component" value="Unassembled WGS sequence"/>
</dbReference>
<feature type="transmembrane region" description="Helical" evidence="5">
    <location>
        <begin position="96"/>
        <end position="114"/>
    </location>
</feature>
<comment type="subcellular location">
    <subcellularLocation>
        <location evidence="1">Membrane</location>
        <topology evidence="1">Multi-pass membrane protein</topology>
    </subcellularLocation>
</comment>
<reference evidence="6 7" key="1">
    <citation type="submission" date="2017-05" db="EMBL/GenBank/DDBJ databases">
        <authorList>
            <person name="Varghese N."/>
            <person name="Submissions S."/>
        </authorList>
    </citation>
    <scope>NUCLEOTIDE SEQUENCE [LARGE SCALE GENOMIC DNA]</scope>
    <source>
        <strain evidence="6 7">DSM 21985</strain>
    </source>
</reference>
<keyword evidence="7" id="KW-1185">Reference proteome</keyword>
<dbReference type="RefSeq" id="WP_142453924.1">
    <property type="nucleotide sequence ID" value="NZ_FXTP01000005.1"/>
</dbReference>
<accession>A0A521CF38</accession>
<feature type="transmembrane region" description="Helical" evidence="5">
    <location>
        <begin position="47"/>
        <end position="65"/>
    </location>
</feature>